<keyword evidence="2 9" id="KW-0808">Transferase</keyword>
<feature type="domain" description="CCA-adding enzyme C-terminal" evidence="12">
    <location>
        <begin position="300"/>
        <end position="437"/>
    </location>
</feature>
<evidence type="ECO:0000256" key="8">
    <source>
        <dbReference type="ARBA" id="ARBA00022884"/>
    </source>
</evidence>
<dbReference type="InterPro" id="IPR003607">
    <property type="entry name" value="HD/PDEase_dom"/>
</dbReference>
<dbReference type="InterPro" id="IPR006675">
    <property type="entry name" value="HDIG_dom"/>
</dbReference>
<dbReference type="EMBL" id="PCTA01000035">
    <property type="protein sequence ID" value="PIP61059.1"/>
    <property type="molecule type" value="Genomic_DNA"/>
</dbReference>
<dbReference type="Pfam" id="PF12627">
    <property type="entry name" value="PolyA_pol_RNAbd"/>
    <property type="match status" value="1"/>
</dbReference>
<dbReference type="GO" id="GO:0046872">
    <property type="term" value="F:metal ion binding"/>
    <property type="evidence" value="ECO:0007669"/>
    <property type="project" value="UniProtKB-KW"/>
</dbReference>
<dbReference type="GO" id="GO:0000049">
    <property type="term" value="F:tRNA binding"/>
    <property type="evidence" value="ECO:0007669"/>
    <property type="project" value="TreeGrafter"/>
</dbReference>
<keyword evidence="3" id="KW-0819">tRNA processing</keyword>
<dbReference type="GO" id="GO:0016779">
    <property type="term" value="F:nucleotidyltransferase activity"/>
    <property type="evidence" value="ECO:0007669"/>
    <property type="project" value="UniProtKB-KW"/>
</dbReference>
<keyword evidence="8 9" id="KW-0694">RNA-binding</keyword>
<keyword evidence="4" id="KW-0548">Nucleotidyltransferase</keyword>
<feature type="domain" description="tRNA nucleotidyltransferase/poly(A) polymerase RNA and SrmB- binding" evidence="11">
    <location>
        <begin position="169"/>
        <end position="227"/>
    </location>
</feature>
<dbReference type="PANTHER" id="PTHR46173">
    <property type="entry name" value="CCA TRNA NUCLEOTIDYLTRANSFERASE 1, MITOCHONDRIAL"/>
    <property type="match status" value="1"/>
</dbReference>
<reference evidence="13 14" key="1">
    <citation type="submission" date="2017-09" db="EMBL/GenBank/DDBJ databases">
        <title>Depth-based differentiation of microbial function through sediment-hosted aquifers and enrichment of novel symbionts in the deep terrestrial subsurface.</title>
        <authorList>
            <person name="Probst A.J."/>
            <person name="Ladd B."/>
            <person name="Jarett J.K."/>
            <person name="Geller-Mcgrath D.E."/>
            <person name="Sieber C.M."/>
            <person name="Emerson J.B."/>
            <person name="Anantharaman K."/>
            <person name="Thomas B.C."/>
            <person name="Malmstrom R."/>
            <person name="Stieglmeier M."/>
            <person name="Klingl A."/>
            <person name="Woyke T."/>
            <person name="Ryan C.M."/>
            <person name="Banfield J.F."/>
        </authorList>
    </citation>
    <scope>NUCLEOTIDE SEQUENCE [LARGE SCALE GENOMIC DNA]</scope>
    <source>
        <strain evidence="13">CG22_combo_CG10-13_8_21_14_all_38_20</strain>
    </source>
</reference>
<name>A0A2H0BU65_9BACT</name>
<evidence type="ECO:0000313" key="13">
    <source>
        <dbReference type="EMBL" id="PIP61059.1"/>
    </source>
</evidence>
<comment type="similarity">
    <text evidence="9">Belongs to the tRNA nucleotidyltransferase/poly(A) polymerase family.</text>
</comment>
<evidence type="ECO:0000256" key="7">
    <source>
        <dbReference type="ARBA" id="ARBA00022842"/>
    </source>
</evidence>
<dbReference type="Pfam" id="PF01743">
    <property type="entry name" value="PolyA_pol"/>
    <property type="match status" value="1"/>
</dbReference>
<dbReference type="InterPro" id="IPR043519">
    <property type="entry name" value="NT_sf"/>
</dbReference>
<proteinExistence type="inferred from homology"/>
<dbReference type="Pfam" id="PF13735">
    <property type="entry name" value="tRNA_NucTran2_2"/>
    <property type="match status" value="1"/>
</dbReference>
<evidence type="ECO:0000313" key="14">
    <source>
        <dbReference type="Proteomes" id="UP000231246"/>
    </source>
</evidence>
<evidence type="ECO:0000256" key="1">
    <source>
        <dbReference type="ARBA" id="ARBA00001946"/>
    </source>
</evidence>
<dbReference type="InterPro" id="IPR050264">
    <property type="entry name" value="Bact_CCA-adding_enz_type3_sf"/>
</dbReference>
<dbReference type="Gene3D" id="3.30.460.10">
    <property type="entry name" value="Beta Polymerase, domain 2"/>
    <property type="match status" value="1"/>
</dbReference>
<evidence type="ECO:0000256" key="4">
    <source>
        <dbReference type="ARBA" id="ARBA00022695"/>
    </source>
</evidence>
<dbReference type="InterPro" id="IPR032810">
    <property type="entry name" value="CCA-adding_enz_C"/>
</dbReference>
<dbReference type="CDD" id="cd00077">
    <property type="entry name" value="HDc"/>
    <property type="match status" value="1"/>
</dbReference>
<gene>
    <name evidence="13" type="ORF">COW99_06080</name>
</gene>
<dbReference type="Gene3D" id="1.10.3090.10">
    <property type="entry name" value="cca-adding enzyme, domain 2"/>
    <property type="match status" value="1"/>
</dbReference>
<evidence type="ECO:0000256" key="2">
    <source>
        <dbReference type="ARBA" id="ARBA00022679"/>
    </source>
</evidence>
<comment type="cofactor">
    <cofactor evidence="1">
        <name>Mg(2+)</name>
        <dbReference type="ChEBI" id="CHEBI:18420"/>
    </cofactor>
</comment>
<evidence type="ECO:0000256" key="9">
    <source>
        <dbReference type="RuleBase" id="RU003953"/>
    </source>
</evidence>
<protein>
    <submittedName>
        <fullName evidence="13">Uncharacterized protein</fullName>
    </submittedName>
</protein>
<evidence type="ECO:0000256" key="5">
    <source>
        <dbReference type="ARBA" id="ARBA00022723"/>
    </source>
</evidence>
<dbReference type="GO" id="GO:0000166">
    <property type="term" value="F:nucleotide binding"/>
    <property type="evidence" value="ECO:0007669"/>
    <property type="project" value="UniProtKB-KW"/>
</dbReference>
<keyword evidence="7" id="KW-0460">Magnesium</keyword>
<sequence>MQLKLPDLPRKIINQLQQAGFECYAVGGGIRDLLRSKSPTDWDFTTDATPEEILKVFPDGYYDNKFGTVGIPMKNSIIEITTYRTESEYKDNRRPEKVEWGKSLEEDLNRRDFTINAIATNGKEIIDPFNGQSDLQNKLIRAVGDPNARFKEDALRMLRVVRLATQLEFLVEDKTRDALENDVSLLKNIAQERVRDELLRLLKAANPADGILLLKHTGLLQYILPELLESFKIDQKSPERHHIHDVGTHCVEALRYCSNPDPVIRLAVLLHDIGKTKTVNKDKSGITTFYNHEVAGASMARDISMRLKLSKKQTGMIIRLVRWHQFSMEDTLTDKAVRRFIRNVGLENIQAMLDLRVADRKGSGAKESSWRFELFRKRLIEIQKTPFSIQDLKVDGNDIIEALKIKPSRQVGEILEAIFDKVDNDELPNEREKLLEQIKSLTPTPGVG</sequence>
<dbReference type="NCBIfam" id="TIGR00277">
    <property type="entry name" value="HDIG"/>
    <property type="match status" value="1"/>
</dbReference>
<feature type="domain" description="Poly A polymerase head" evidence="10">
    <location>
        <begin position="23"/>
        <end position="141"/>
    </location>
</feature>
<dbReference type="SUPFAM" id="SSF81301">
    <property type="entry name" value="Nucleotidyltransferase"/>
    <property type="match status" value="1"/>
</dbReference>
<accession>A0A2H0BU65</accession>
<keyword evidence="5" id="KW-0479">Metal-binding</keyword>
<dbReference type="PANTHER" id="PTHR46173:SF1">
    <property type="entry name" value="CCA TRNA NUCLEOTIDYLTRANSFERASE 1, MITOCHONDRIAL"/>
    <property type="match status" value="1"/>
</dbReference>
<dbReference type="InterPro" id="IPR032828">
    <property type="entry name" value="PolyA_RNA-bd"/>
</dbReference>
<dbReference type="Gene3D" id="1.10.246.80">
    <property type="match status" value="1"/>
</dbReference>
<dbReference type="AlphaFoldDB" id="A0A2H0BU65"/>
<evidence type="ECO:0000259" key="12">
    <source>
        <dbReference type="Pfam" id="PF13735"/>
    </source>
</evidence>
<dbReference type="Proteomes" id="UP000231246">
    <property type="component" value="Unassembled WGS sequence"/>
</dbReference>
<dbReference type="CDD" id="cd05398">
    <property type="entry name" value="NT_ClassII-CCAase"/>
    <property type="match status" value="1"/>
</dbReference>
<evidence type="ECO:0000259" key="10">
    <source>
        <dbReference type="Pfam" id="PF01743"/>
    </source>
</evidence>
<dbReference type="InterPro" id="IPR002646">
    <property type="entry name" value="PolA_pol_head_dom"/>
</dbReference>
<evidence type="ECO:0000259" key="11">
    <source>
        <dbReference type="Pfam" id="PF12627"/>
    </source>
</evidence>
<dbReference type="SUPFAM" id="SSF81891">
    <property type="entry name" value="Poly A polymerase C-terminal region-like"/>
    <property type="match status" value="1"/>
</dbReference>
<dbReference type="GO" id="GO:0008033">
    <property type="term" value="P:tRNA processing"/>
    <property type="evidence" value="ECO:0007669"/>
    <property type="project" value="UniProtKB-KW"/>
</dbReference>
<keyword evidence="6" id="KW-0547">Nucleotide-binding</keyword>
<evidence type="ECO:0000256" key="3">
    <source>
        <dbReference type="ARBA" id="ARBA00022694"/>
    </source>
</evidence>
<evidence type="ECO:0000256" key="6">
    <source>
        <dbReference type="ARBA" id="ARBA00022741"/>
    </source>
</evidence>
<comment type="caution">
    <text evidence="13">The sequence shown here is derived from an EMBL/GenBank/DDBJ whole genome shotgun (WGS) entry which is preliminary data.</text>
</comment>
<organism evidence="13 14">
    <name type="scientific">Candidatus Roizmanbacteria bacterium CG22_combo_CG10-13_8_21_14_all_38_20</name>
    <dbReference type="NCBI Taxonomy" id="1974862"/>
    <lineage>
        <taxon>Bacteria</taxon>
        <taxon>Candidatus Roizmaniibacteriota</taxon>
    </lineage>
</organism>